<proteinExistence type="predicted"/>
<keyword evidence="2" id="KW-1185">Reference proteome</keyword>
<dbReference type="EMBL" id="MLBF01000043">
    <property type="protein sequence ID" value="OLN28409.1"/>
    <property type="molecule type" value="Genomic_DNA"/>
</dbReference>
<name>A0A1Q8QM47_9FIRM</name>
<comment type="caution">
    <text evidence="1">The sequence shown here is derived from an EMBL/GenBank/DDBJ whole genome shotgun (WGS) entry which is preliminary data.</text>
</comment>
<organism evidence="1 2">
    <name type="scientific">Desulfosporosinus metallidurans</name>
    <dbReference type="NCBI Taxonomy" id="1888891"/>
    <lineage>
        <taxon>Bacteria</taxon>
        <taxon>Bacillati</taxon>
        <taxon>Bacillota</taxon>
        <taxon>Clostridia</taxon>
        <taxon>Eubacteriales</taxon>
        <taxon>Desulfitobacteriaceae</taxon>
        <taxon>Desulfosporosinus</taxon>
    </lineage>
</organism>
<evidence type="ECO:0000313" key="2">
    <source>
        <dbReference type="Proteomes" id="UP000186102"/>
    </source>
</evidence>
<evidence type="ECO:0000313" key="1">
    <source>
        <dbReference type="EMBL" id="OLN28409.1"/>
    </source>
</evidence>
<gene>
    <name evidence="1" type="ORF">DSOL_4058</name>
</gene>
<dbReference type="Proteomes" id="UP000186102">
    <property type="component" value="Unassembled WGS sequence"/>
</dbReference>
<reference evidence="1 2" key="1">
    <citation type="submission" date="2016-09" db="EMBL/GenBank/DDBJ databases">
        <title>Complete genome of Desulfosporosinus sp. OL.</title>
        <authorList>
            <person name="Mardanov A."/>
            <person name="Beletsky A."/>
            <person name="Panova A."/>
            <person name="Karnachuk O."/>
            <person name="Ravin N."/>
        </authorList>
    </citation>
    <scope>NUCLEOTIDE SEQUENCE [LARGE SCALE GENOMIC DNA]</scope>
    <source>
        <strain evidence="1 2">OL</strain>
    </source>
</reference>
<sequence length="53" mass="5931">MSKPFHDLFQSAPQGTTAAAATLLIFGLRSSFKHHSYLFTNDLADLWTDFLEA</sequence>
<protein>
    <submittedName>
        <fullName evidence="1">Uncharacterized protein</fullName>
    </submittedName>
</protein>
<dbReference type="AlphaFoldDB" id="A0A1Q8QM47"/>
<accession>A0A1Q8QM47</accession>